<dbReference type="Pfam" id="PF04143">
    <property type="entry name" value="Sulf_transp"/>
    <property type="match status" value="1"/>
</dbReference>
<dbReference type="PANTHER" id="PTHR30574:SF1">
    <property type="entry name" value="SULPHUR TRANSPORT DOMAIN-CONTAINING PROTEIN"/>
    <property type="match status" value="1"/>
</dbReference>
<evidence type="ECO:0000256" key="6">
    <source>
        <dbReference type="ARBA" id="ARBA00022989"/>
    </source>
</evidence>
<evidence type="ECO:0000256" key="7">
    <source>
        <dbReference type="ARBA" id="ARBA00023136"/>
    </source>
</evidence>
<feature type="transmembrane region" description="Helical" evidence="8">
    <location>
        <begin position="150"/>
        <end position="169"/>
    </location>
</feature>
<evidence type="ECO:0008006" key="12">
    <source>
        <dbReference type="Google" id="ProtNLM"/>
    </source>
</evidence>
<feature type="chain" id="PRO_5035182887" description="Sulphur transport domain-containing protein" evidence="9">
    <location>
        <begin position="21"/>
        <end position="344"/>
    </location>
</feature>
<evidence type="ECO:0000313" key="10">
    <source>
        <dbReference type="EMBL" id="GIL90324.1"/>
    </source>
</evidence>
<evidence type="ECO:0000256" key="2">
    <source>
        <dbReference type="ARBA" id="ARBA00022448"/>
    </source>
</evidence>
<dbReference type="GO" id="GO:0005886">
    <property type="term" value="C:plasma membrane"/>
    <property type="evidence" value="ECO:0007669"/>
    <property type="project" value="UniProtKB-SubCell"/>
</dbReference>
<dbReference type="InterPro" id="IPR046513">
    <property type="entry name" value="DUF6691"/>
</dbReference>
<dbReference type="AlphaFoldDB" id="A0A8J4CUZ1"/>
<evidence type="ECO:0000256" key="1">
    <source>
        <dbReference type="ARBA" id="ARBA00004429"/>
    </source>
</evidence>
<keyword evidence="7 8" id="KW-0472">Membrane</keyword>
<evidence type="ECO:0000313" key="11">
    <source>
        <dbReference type="Proteomes" id="UP000747110"/>
    </source>
</evidence>
<keyword evidence="3" id="KW-1003">Cell membrane</keyword>
<dbReference type="Pfam" id="PF20398">
    <property type="entry name" value="DUF6691"/>
    <property type="match status" value="1"/>
</dbReference>
<feature type="transmembrane region" description="Helical" evidence="8">
    <location>
        <begin position="108"/>
        <end position="130"/>
    </location>
</feature>
<dbReference type="InterPro" id="IPR007272">
    <property type="entry name" value="Sulf_transp_TsuA/YedE"/>
</dbReference>
<keyword evidence="5 8" id="KW-0812">Transmembrane</keyword>
<accession>A0A8J4CUZ1</accession>
<evidence type="ECO:0000256" key="9">
    <source>
        <dbReference type="SAM" id="SignalP"/>
    </source>
</evidence>
<name>A0A8J4CUZ1_9CHLO</name>
<comment type="caution">
    <text evidence="10">The sequence shown here is derived from an EMBL/GenBank/DDBJ whole genome shotgun (WGS) entry which is preliminary data.</text>
</comment>
<evidence type="ECO:0000256" key="5">
    <source>
        <dbReference type="ARBA" id="ARBA00022692"/>
    </source>
</evidence>
<protein>
    <recommendedName>
        <fullName evidence="12">Sulphur transport domain-containing protein</fullName>
    </recommendedName>
</protein>
<feature type="transmembrane region" description="Helical" evidence="8">
    <location>
        <begin position="190"/>
        <end position="209"/>
    </location>
</feature>
<keyword evidence="11" id="KW-1185">Reference proteome</keyword>
<organism evidence="10 11">
    <name type="scientific">Volvox reticuliferus</name>
    <dbReference type="NCBI Taxonomy" id="1737510"/>
    <lineage>
        <taxon>Eukaryota</taxon>
        <taxon>Viridiplantae</taxon>
        <taxon>Chlorophyta</taxon>
        <taxon>core chlorophytes</taxon>
        <taxon>Chlorophyceae</taxon>
        <taxon>CS clade</taxon>
        <taxon>Chlamydomonadales</taxon>
        <taxon>Volvocaceae</taxon>
        <taxon>Volvox</taxon>
    </lineage>
</organism>
<gene>
    <name evidence="10" type="ORF">Vretifemale_17966</name>
</gene>
<comment type="subcellular location">
    <subcellularLocation>
        <location evidence="1">Cell inner membrane</location>
        <topology evidence="1">Multi-pass membrane protein</topology>
    </subcellularLocation>
</comment>
<dbReference type="PANTHER" id="PTHR30574">
    <property type="entry name" value="INNER MEMBRANE PROTEIN YEDE"/>
    <property type="match status" value="1"/>
</dbReference>
<evidence type="ECO:0000256" key="4">
    <source>
        <dbReference type="ARBA" id="ARBA00022519"/>
    </source>
</evidence>
<evidence type="ECO:0000256" key="3">
    <source>
        <dbReference type="ARBA" id="ARBA00022475"/>
    </source>
</evidence>
<keyword evidence="6 8" id="KW-1133">Transmembrane helix</keyword>
<dbReference type="EMBL" id="BNCP01000056">
    <property type="protein sequence ID" value="GIL90324.1"/>
    <property type="molecule type" value="Genomic_DNA"/>
</dbReference>
<feature type="signal peptide" evidence="9">
    <location>
        <begin position="1"/>
        <end position="20"/>
    </location>
</feature>
<feature type="transmembrane region" description="Helical" evidence="8">
    <location>
        <begin position="229"/>
        <end position="248"/>
    </location>
</feature>
<proteinExistence type="predicted"/>
<dbReference type="OrthoDB" id="10254418at2759"/>
<reference evidence="10" key="1">
    <citation type="journal article" date="2021" name="Proc. Natl. Acad. Sci. U.S.A.">
        <title>Three genomes in the algal genus Volvox reveal the fate of a haploid sex-determining region after a transition to homothallism.</title>
        <authorList>
            <person name="Yamamoto K."/>
            <person name="Hamaji T."/>
            <person name="Kawai-Toyooka H."/>
            <person name="Matsuzaki R."/>
            <person name="Takahashi F."/>
            <person name="Nishimura Y."/>
            <person name="Kawachi M."/>
            <person name="Noguchi H."/>
            <person name="Minakuchi Y."/>
            <person name="Umen J.G."/>
            <person name="Toyoda A."/>
            <person name="Nozaki H."/>
        </authorList>
    </citation>
    <scope>NUCLEOTIDE SEQUENCE</scope>
    <source>
        <strain evidence="10">NIES-3786</strain>
    </source>
</reference>
<dbReference type="Proteomes" id="UP000747110">
    <property type="component" value="Unassembled WGS sequence"/>
</dbReference>
<keyword evidence="9" id="KW-0732">Signal</keyword>
<feature type="transmembrane region" description="Helical" evidence="8">
    <location>
        <begin position="40"/>
        <end position="62"/>
    </location>
</feature>
<keyword evidence="4" id="KW-0997">Cell inner membrane</keyword>
<evidence type="ECO:0000256" key="8">
    <source>
        <dbReference type="SAM" id="Phobius"/>
    </source>
</evidence>
<keyword evidence="2" id="KW-0813">Transport</keyword>
<sequence>MAKHVCILSLLSAFLSLVCCSVSAKMVLRGLVAGDLASWRFAFLAGMALGSATLAAILPGAFEVLPQAFPVWRAVLAGLLVGVGSAMGNGCTSGHGICGSARLSPRSFAYTATFMASGMLTATATGSAAALNIAPLPAALVMPKVAEAQLAAVIAAAGIATFAALAAVQRLMGAADSKQQKLQQFRGLELASELLAGCIFALGLGLSGMSRPSKVAGFLTLGAPSWDPSLPFVMAGAVAVAMVAYQGVMRFRMMAKPLFCPTFQIPTSSVIDLKLLAGGVIFGAGWGLAGICPGPALVGALTGDPHVLGYIAAMVGGMFLQGRLEALVARVGSGGGRSTKSMST</sequence>